<evidence type="ECO:0000256" key="7">
    <source>
        <dbReference type="SAM" id="SignalP"/>
    </source>
</evidence>
<dbReference type="OrthoDB" id="7363288at2"/>
<keyword evidence="9" id="KW-1185">Reference proteome</keyword>
<protein>
    <submittedName>
        <fullName evidence="8">Entericidin, EcnA/B family</fullName>
    </submittedName>
</protein>
<keyword evidence="5" id="KW-0564">Palmitate</keyword>
<gene>
    <name evidence="8" type="ORF">D1223_01810</name>
</gene>
<keyword evidence="2" id="KW-1003">Cell membrane</keyword>
<evidence type="ECO:0000256" key="4">
    <source>
        <dbReference type="ARBA" id="ARBA00023136"/>
    </source>
</evidence>
<dbReference type="GO" id="GO:0016020">
    <property type="term" value="C:membrane"/>
    <property type="evidence" value="ECO:0007669"/>
    <property type="project" value="InterPro"/>
</dbReference>
<comment type="caution">
    <text evidence="8">The sequence shown here is derived from an EMBL/GenBank/DDBJ whole genome shotgun (WGS) entry which is preliminary data.</text>
</comment>
<comment type="similarity">
    <text evidence="1">Belongs to the EcnA/EcnB lipoprotein family.</text>
</comment>
<evidence type="ECO:0000256" key="3">
    <source>
        <dbReference type="ARBA" id="ARBA00022729"/>
    </source>
</evidence>
<dbReference type="Pfam" id="PF08085">
    <property type="entry name" value="Entericidin"/>
    <property type="match status" value="1"/>
</dbReference>
<reference evidence="8 9" key="1">
    <citation type="submission" date="2018-08" db="EMBL/GenBank/DDBJ databases">
        <title>Henriciella mobilis sp. nov., isolated from seawater.</title>
        <authorList>
            <person name="Cheng H."/>
            <person name="Wu Y.-H."/>
            <person name="Xu X.-W."/>
            <person name="Guo L.-L."/>
        </authorList>
    </citation>
    <scope>NUCLEOTIDE SEQUENCE [LARGE SCALE GENOMIC DNA]</scope>
    <source>
        <strain evidence="8 9">JN25</strain>
    </source>
</reference>
<dbReference type="EMBL" id="QWFX01000005">
    <property type="protein sequence ID" value="RIJ32614.1"/>
    <property type="molecule type" value="Genomic_DNA"/>
</dbReference>
<keyword evidence="3 7" id="KW-0732">Signal</keyword>
<dbReference type="RefSeq" id="WP_119374695.1">
    <property type="nucleotide sequence ID" value="NZ_QWFX01000005.1"/>
</dbReference>
<name>A0A399RQS5_9PROT</name>
<evidence type="ECO:0000256" key="6">
    <source>
        <dbReference type="ARBA" id="ARBA00023288"/>
    </source>
</evidence>
<keyword evidence="6" id="KW-0449">Lipoprotein</keyword>
<dbReference type="AlphaFoldDB" id="A0A399RQS5"/>
<keyword evidence="4" id="KW-0472">Membrane</keyword>
<dbReference type="Proteomes" id="UP000266385">
    <property type="component" value="Unassembled WGS sequence"/>
</dbReference>
<dbReference type="PROSITE" id="PS51257">
    <property type="entry name" value="PROKAR_LIPOPROTEIN"/>
    <property type="match status" value="1"/>
</dbReference>
<organism evidence="8 9">
    <name type="scientific">Henriciella mobilis</name>
    <dbReference type="NCBI Taxonomy" id="2305467"/>
    <lineage>
        <taxon>Bacteria</taxon>
        <taxon>Pseudomonadati</taxon>
        <taxon>Pseudomonadota</taxon>
        <taxon>Alphaproteobacteria</taxon>
        <taxon>Hyphomonadales</taxon>
        <taxon>Hyphomonadaceae</taxon>
        <taxon>Henriciella</taxon>
    </lineage>
</organism>
<feature type="signal peptide" evidence="7">
    <location>
        <begin position="1"/>
        <end position="18"/>
    </location>
</feature>
<dbReference type="InterPro" id="IPR012556">
    <property type="entry name" value="Entericidin"/>
</dbReference>
<evidence type="ECO:0000256" key="2">
    <source>
        <dbReference type="ARBA" id="ARBA00022475"/>
    </source>
</evidence>
<accession>A0A399RQS5</accession>
<feature type="chain" id="PRO_5017213375" evidence="7">
    <location>
        <begin position="19"/>
        <end position="49"/>
    </location>
</feature>
<evidence type="ECO:0000313" key="8">
    <source>
        <dbReference type="EMBL" id="RIJ32614.1"/>
    </source>
</evidence>
<proteinExistence type="inferred from homology"/>
<dbReference type="GO" id="GO:0009636">
    <property type="term" value="P:response to toxic substance"/>
    <property type="evidence" value="ECO:0007669"/>
    <property type="project" value="InterPro"/>
</dbReference>
<evidence type="ECO:0000256" key="5">
    <source>
        <dbReference type="ARBA" id="ARBA00023139"/>
    </source>
</evidence>
<evidence type="ECO:0000256" key="1">
    <source>
        <dbReference type="ARBA" id="ARBA00010296"/>
    </source>
</evidence>
<evidence type="ECO:0000313" key="9">
    <source>
        <dbReference type="Proteomes" id="UP000266385"/>
    </source>
</evidence>
<sequence>MKKLILVFTALFALPVLSACNTISGIGKDVSAAGDVVSDTAESTKDKMD</sequence>